<sequence>MYRASRWRQRSEIRRAWRVAPTVRAWVVDPCVSEFGFRSMEPADERYRWVTRVFEVLALVSACYVISHSRLWLRLREGGNPFTDPYQFPPAE</sequence>
<evidence type="ECO:0000313" key="2">
    <source>
        <dbReference type="Proteomes" id="UP000244005"/>
    </source>
</evidence>
<accession>A0A2R6W5A4</accession>
<gene>
    <name evidence="1" type="ORF">MARPO_0149s0032</name>
</gene>
<dbReference type="Gramene" id="Mp3g20660.1">
    <property type="protein sequence ID" value="Mp3g20660.1.cds1"/>
    <property type="gene ID" value="Mp3g20660"/>
</dbReference>
<reference evidence="2" key="1">
    <citation type="journal article" date="2017" name="Cell">
        <title>Insights into land plant evolution garnered from the Marchantia polymorpha genome.</title>
        <authorList>
            <person name="Bowman J.L."/>
            <person name="Kohchi T."/>
            <person name="Yamato K.T."/>
            <person name="Jenkins J."/>
            <person name="Shu S."/>
            <person name="Ishizaki K."/>
            <person name="Yamaoka S."/>
            <person name="Nishihama R."/>
            <person name="Nakamura Y."/>
            <person name="Berger F."/>
            <person name="Adam C."/>
            <person name="Aki S.S."/>
            <person name="Althoff F."/>
            <person name="Araki T."/>
            <person name="Arteaga-Vazquez M.A."/>
            <person name="Balasubrmanian S."/>
            <person name="Barry K."/>
            <person name="Bauer D."/>
            <person name="Boehm C.R."/>
            <person name="Briginshaw L."/>
            <person name="Caballero-Perez J."/>
            <person name="Catarino B."/>
            <person name="Chen F."/>
            <person name="Chiyoda S."/>
            <person name="Chovatia M."/>
            <person name="Davies K.M."/>
            <person name="Delmans M."/>
            <person name="Demura T."/>
            <person name="Dierschke T."/>
            <person name="Dolan L."/>
            <person name="Dorantes-Acosta A.E."/>
            <person name="Eklund D.M."/>
            <person name="Florent S.N."/>
            <person name="Flores-Sandoval E."/>
            <person name="Fujiyama A."/>
            <person name="Fukuzawa H."/>
            <person name="Galik B."/>
            <person name="Grimanelli D."/>
            <person name="Grimwood J."/>
            <person name="Grossniklaus U."/>
            <person name="Hamada T."/>
            <person name="Haseloff J."/>
            <person name="Hetherington A.J."/>
            <person name="Higo A."/>
            <person name="Hirakawa Y."/>
            <person name="Hundley H.N."/>
            <person name="Ikeda Y."/>
            <person name="Inoue K."/>
            <person name="Inoue S.I."/>
            <person name="Ishida S."/>
            <person name="Jia Q."/>
            <person name="Kakita M."/>
            <person name="Kanazawa T."/>
            <person name="Kawai Y."/>
            <person name="Kawashima T."/>
            <person name="Kennedy M."/>
            <person name="Kinose K."/>
            <person name="Kinoshita T."/>
            <person name="Kohara Y."/>
            <person name="Koide E."/>
            <person name="Komatsu K."/>
            <person name="Kopischke S."/>
            <person name="Kubo M."/>
            <person name="Kyozuka J."/>
            <person name="Lagercrantz U."/>
            <person name="Lin S.S."/>
            <person name="Lindquist E."/>
            <person name="Lipzen A.M."/>
            <person name="Lu C.W."/>
            <person name="De Luna E."/>
            <person name="Martienssen R.A."/>
            <person name="Minamino N."/>
            <person name="Mizutani M."/>
            <person name="Mizutani M."/>
            <person name="Mochizuki N."/>
            <person name="Monte I."/>
            <person name="Mosher R."/>
            <person name="Nagasaki H."/>
            <person name="Nakagami H."/>
            <person name="Naramoto S."/>
            <person name="Nishitani K."/>
            <person name="Ohtani M."/>
            <person name="Okamoto T."/>
            <person name="Okumura M."/>
            <person name="Phillips J."/>
            <person name="Pollak B."/>
            <person name="Reinders A."/>
            <person name="Rovekamp M."/>
            <person name="Sano R."/>
            <person name="Sawa S."/>
            <person name="Schmid M.W."/>
            <person name="Shirakawa M."/>
            <person name="Solano R."/>
            <person name="Spunde A."/>
            <person name="Suetsugu N."/>
            <person name="Sugano S."/>
            <person name="Sugiyama A."/>
            <person name="Sun R."/>
            <person name="Suzuki Y."/>
            <person name="Takenaka M."/>
            <person name="Takezawa D."/>
            <person name="Tomogane H."/>
            <person name="Tsuzuki M."/>
            <person name="Ueda T."/>
            <person name="Umeda M."/>
            <person name="Ward J.M."/>
            <person name="Watanabe Y."/>
            <person name="Yazaki K."/>
            <person name="Yokoyama R."/>
            <person name="Yoshitake Y."/>
            <person name="Yotsui I."/>
            <person name="Zachgo S."/>
            <person name="Schmutz J."/>
        </authorList>
    </citation>
    <scope>NUCLEOTIDE SEQUENCE [LARGE SCALE GENOMIC DNA]</scope>
    <source>
        <strain evidence="2">Tak-1</strain>
    </source>
</reference>
<protein>
    <submittedName>
        <fullName evidence="1">Uncharacterized protein</fullName>
    </submittedName>
</protein>
<dbReference type="Proteomes" id="UP000244005">
    <property type="component" value="Unassembled WGS sequence"/>
</dbReference>
<keyword evidence="2" id="KW-1185">Reference proteome</keyword>
<dbReference type="EMBL" id="KZ772819">
    <property type="protein sequence ID" value="PTQ29040.1"/>
    <property type="molecule type" value="Genomic_DNA"/>
</dbReference>
<dbReference type="AlphaFoldDB" id="A0A2R6W5A4"/>
<name>A0A2R6W5A4_MARPO</name>
<proteinExistence type="predicted"/>
<evidence type="ECO:0000313" key="1">
    <source>
        <dbReference type="EMBL" id="PTQ29040.1"/>
    </source>
</evidence>
<organism evidence="1 2">
    <name type="scientific">Marchantia polymorpha</name>
    <name type="common">Common liverwort</name>
    <name type="synonym">Marchantia aquatica</name>
    <dbReference type="NCBI Taxonomy" id="3197"/>
    <lineage>
        <taxon>Eukaryota</taxon>
        <taxon>Viridiplantae</taxon>
        <taxon>Streptophyta</taxon>
        <taxon>Embryophyta</taxon>
        <taxon>Marchantiophyta</taxon>
        <taxon>Marchantiopsida</taxon>
        <taxon>Marchantiidae</taxon>
        <taxon>Marchantiales</taxon>
        <taxon>Marchantiaceae</taxon>
        <taxon>Marchantia</taxon>
    </lineage>
</organism>